<name>A0AAE3YHT9_9ACTN</name>
<dbReference type="EMBL" id="JAVDYB010000001">
    <property type="protein sequence ID" value="MDR7274208.1"/>
    <property type="molecule type" value="Genomic_DNA"/>
</dbReference>
<protein>
    <recommendedName>
        <fullName evidence="3">Polyketide cyclase/dehydrase</fullName>
    </recommendedName>
</protein>
<comment type="caution">
    <text evidence="1">The sequence shown here is derived from an EMBL/GenBank/DDBJ whole genome shotgun (WGS) entry which is preliminary data.</text>
</comment>
<gene>
    <name evidence="1" type="ORF">J2S41_000986</name>
</gene>
<dbReference type="SUPFAM" id="SSF55961">
    <property type="entry name" value="Bet v1-like"/>
    <property type="match status" value="1"/>
</dbReference>
<dbReference type="Proteomes" id="UP001183643">
    <property type="component" value="Unassembled WGS sequence"/>
</dbReference>
<sequence>MSHYDVRARSAAGVATVFGLVTDVSSWPSWQRIDRVRPQGEEWVVGGSPTTVIRVVDVVPDRSLTYVETSGTLWHDYRSTIELTPADGGGTDIRWHATFRSRHALLSRFWPWYLRREMRGNADRLARRAESIHR</sequence>
<organism evidence="1 2">
    <name type="scientific">Catenuloplanes atrovinosus</name>
    <dbReference type="NCBI Taxonomy" id="137266"/>
    <lineage>
        <taxon>Bacteria</taxon>
        <taxon>Bacillati</taxon>
        <taxon>Actinomycetota</taxon>
        <taxon>Actinomycetes</taxon>
        <taxon>Micromonosporales</taxon>
        <taxon>Micromonosporaceae</taxon>
        <taxon>Catenuloplanes</taxon>
    </lineage>
</organism>
<dbReference type="AlphaFoldDB" id="A0AAE3YHT9"/>
<accession>A0AAE3YHT9</accession>
<proteinExistence type="predicted"/>
<reference evidence="1" key="1">
    <citation type="submission" date="2023-07" db="EMBL/GenBank/DDBJ databases">
        <title>Sequencing the genomes of 1000 actinobacteria strains.</title>
        <authorList>
            <person name="Klenk H.-P."/>
        </authorList>
    </citation>
    <scope>NUCLEOTIDE SEQUENCE</scope>
    <source>
        <strain evidence="1">DSM 44707</strain>
    </source>
</reference>
<evidence type="ECO:0000313" key="1">
    <source>
        <dbReference type="EMBL" id="MDR7274208.1"/>
    </source>
</evidence>
<keyword evidence="2" id="KW-1185">Reference proteome</keyword>
<dbReference type="RefSeq" id="WP_310363603.1">
    <property type="nucleotide sequence ID" value="NZ_JAVDYB010000001.1"/>
</dbReference>
<evidence type="ECO:0000313" key="2">
    <source>
        <dbReference type="Proteomes" id="UP001183643"/>
    </source>
</evidence>
<dbReference type="InterPro" id="IPR023393">
    <property type="entry name" value="START-like_dom_sf"/>
</dbReference>
<dbReference type="Pfam" id="PF10604">
    <property type="entry name" value="Polyketide_cyc2"/>
    <property type="match status" value="1"/>
</dbReference>
<dbReference type="InterPro" id="IPR019587">
    <property type="entry name" value="Polyketide_cyclase/dehydratase"/>
</dbReference>
<evidence type="ECO:0008006" key="3">
    <source>
        <dbReference type="Google" id="ProtNLM"/>
    </source>
</evidence>
<dbReference type="Gene3D" id="3.30.530.20">
    <property type="match status" value="1"/>
</dbReference>